<gene>
    <name evidence="2" type="ORF">GJQ69_03985</name>
</gene>
<dbReference type="Pfam" id="PF22882">
    <property type="entry name" value="GT-D-like"/>
    <property type="match status" value="1"/>
</dbReference>
<reference evidence="2 3" key="1">
    <citation type="submission" date="2019-11" db="EMBL/GenBank/DDBJ databases">
        <authorList>
            <person name="Ren C."/>
            <person name="Wang H."/>
            <person name="Xu Y."/>
        </authorList>
    </citation>
    <scope>NUCLEOTIDE SEQUENCE [LARGE SCALE GENOMIC DNA]</scope>
    <source>
        <strain evidence="2 3">LBM 19010</strain>
    </source>
</reference>
<dbReference type="EMBL" id="CP046051">
    <property type="protein sequence ID" value="QKN23708.1"/>
    <property type="molecule type" value="Genomic_DNA"/>
</dbReference>
<dbReference type="KEGG" id="clf:GJQ69_03985"/>
<sequence length="246" mass="27742">MSVYLNEMELLKKWEEIITDGGAHASVRLGDGEATVAAHGAILTMDFVQKAYPWVAQRDRSYCGVLLPNEDARLRLVEALRQTDFLGILSQTNSWMFRPLAEMVLQFYDIRPPYTFYAFDNYILSTKKEFYDFFKEQSVLLVGQKARCLRRVLENRYGWSGIVGTVDCPDWDSVDTAASKMSRYAYRTALVSAGVPGKVLTVYAKKCGHVGIDFGCGTDLCLEADEAGLYAWEMAAGPQRTYICKE</sequence>
<name>A0A859DPF0_9FIRM</name>
<accession>A0A859DPF0</accession>
<evidence type="ECO:0000259" key="1">
    <source>
        <dbReference type="Pfam" id="PF22882"/>
    </source>
</evidence>
<dbReference type="InterPro" id="IPR049785">
    <property type="entry name" value="GT-D-like_firm"/>
</dbReference>
<feature type="domain" description="GT-D fold-like" evidence="1">
    <location>
        <begin position="5"/>
        <end position="220"/>
    </location>
</feature>
<organism evidence="2 3">
    <name type="scientific">Caproicibacterium lactatifermentans</name>
    <dbReference type="NCBI Taxonomy" id="2666138"/>
    <lineage>
        <taxon>Bacteria</taxon>
        <taxon>Bacillati</taxon>
        <taxon>Bacillota</taxon>
        <taxon>Clostridia</taxon>
        <taxon>Eubacteriales</taxon>
        <taxon>Oscillospiraceae</taxon>
        <taxon>Caproicibacterium</taxon>
    </lineage>
</organism>
<dbReference type="NCBIfam" id="NF040628">
    <property type="entry name" value="GT-D_rel"/>
    <property type="match status" value="1"/>
</dbReference>
<dbReference type="InterPro" id="IPR055171">
    <property type="entry name" value="GT-D-like"/>
</dbReference>
<dbReference type="AlphaFoldDB" id="A0A859DPF0"/>
<proteinExistence type="predicted"/>
<evidence type="ECO:0000313" key="2">
    <source>
        <dbReference type="EMBL" id="QKN23708.1"/>
    </source>
</evidence>
<protein>
    <recommendedName>
        <fullName evidence="1">GT-D fold-like domain-containing protein</fullName>
    </recommendedName>
</protein>
<evidence type="ECO:0000313" key="3">
    <source>
        <dbReference type="Proteomes" id="UP000501316"/>
    </source>
</evidence>
<dbReference type="RefSeq" id="WP_086035963.1">
    <property type="nucleotide sequence ID" value="NZ_CP046051.1"/>
</dbReference>
<dbReference type="Proteomes" id="UP000501316">
    <property type="component" value="Chromosome"/>
</dbReference>